<keyword evidence="4 5" id="KW-0472">Membrane</keyword>
<comment type="similarity">
    <text evidence="5">Belongs to the MscS (TC 1.A.23) family.</text>
</comment>
<proteinExistence type="inferred from homology"/>
<organism evidence="8 9">
    <name type="scientific">Spartinivicinus marinus</name>
    <dbReference type="NCBI Taxonomy" id="2994442"/>
    <lineage>
        <taxon>Bacteria</taxon>
        <taxon>Pseudomonadati</taxon>
        <taxon>Pseudomonadota</taxon>
        <taxon>Gammaproteobacteria</taxon>
        <taxon>Oceanospirillales</taxon>
        <taxon>Zooshikellaceae</taxon>
        <taxon>Spartinivicinus</taxon>
    </lineage>
</organism>
<keyword evidence="2 5" id="KW-0812">Transmembrane</keyword>
<comment type="subcellular location">
    <subcellularLocation>
        <location evidence="5">Cell inner membrane</location>
        <topology evidence="5">Multi-pass membrane protein</topology>
    </subcellularLocation>
    <subcellularLocation>
        <location evidence="1">Membrane</location>
    </subcellularLocation>
</comment>
<gene>
    <name evidence="8" type="ORF">H0A36_01440</name>
</gene>
<dbReference type="RefSeq" id="WP_180566668.1">
    <property type="nucleotide sequence ID" value="NZ_JACCKB010000001.1"/>
</dbReference>
<evidence type="ECO:0000259" key="7">
    <source>
        <dbReference type="Pfam" id="PF00924"/>
    </source>
</evidence>
<keyword evidence="5" id="KW-0997">Cell inner membrane</keyword>
<dbReference type="Pfam" id="PF00924">
    <property type="entry name" value="MS_channel_2nd"/>
    <property type="match status" value="1"/>
</dbReference>
<dbReference type="GO" id="GO:0005886">
    <property type="term" value="C:plasma membrane"/>
    <property type="evidence" value="ECO:0007669"/>
    <property type="project" value="UniProtKB-SubCell"/>
</dbReference>
<dbReference type="InterPro" id="IPR010920">
    <property type="entry name" value="LSM_dom_sf"/>
</dbReference>
<feature type="transmembrane region" description="Helical" evidence="5">
    <location>
        <begin position="12"/>
        <end position="28"/>
    </location>
</feature>
<sequence>MNSFFTENKLIASVVVIAIILVLRWIVIKHLQQRPADEEELPRKWINSTKNAANLLIGISLIIIWISELRLIALSIATFVVALVIATREFIQSFFSSLYHASARTFAVGDWIVIGSHCGEVVKNDWLSTTLLEVDLEGASYSYTGKTLVIPNNQLSSNTIKNLNFMRRYVTHSFSIVRDSEHVDVCNAKAFILEKIHEYCAPFNDVASRYNSLIGNRMGVDIPGPEPSVRVSTNSVAKNVFSVSFFCPTHEAVKVEQQVIEAFMRYWYEANEKAKDRDKDKDKKESKAKKVEKTTNTAIDIKKSETVT</sequence>
<dbReference type="GO" id="GO:0008381">
    <property type="term" value="F:mechanosensitive monoatomic ion channel activity"/>
    <property type="evidence" value="ECO:0007669"/>
    <property type="project" value="InterPro"/>
</dbReference>
<feature type="transmembrane region" description="Helical" evidence="5">
    <location>
        <begin position="49"/>
        <end position="66"/>
    </location>
</feature>
<dbReference type="Gene3D" id="2.30.30.60">
    <property type="match status" value="1"/>
</dbReference>
<dbReference type="InterPro" id="IPR045275">
    <property type="entry name" value="MscS_archaea/bacteria_type"/>
</dbReference>
<comment type="function">
    <text evidence="5">Mechanosensitive channel that participates in the regulation of osmotic pressure changes within the cell, opening in response to stretch forces in the membrane lipid bilayer, without the need for other proteins. Contributes to normal resistance to hypoosmotic shock. Forms an ion channel of 1.0 nanosiemens conductance with a slight preference for anions.</text>
</comment>
<keyword evidence="3 5" id="KW-1133">Transmembrane helix</keyword>
<feature type="domain" description="Mechanosensitive ion channel MscS" evidence="7">
    <location>
        <begin position="90"/>
        <end position="164"/>
    </location>
</feature>
<dbReference type="Proteomes" id="UP000569732">
    <property type="component" value="Unassembled WGS sequence"/>
</dbReference>
<accession>A0A853I3V8</accession>
<reference evidence="8 9" key="1">
    <citation type="submission" date="2020-07" db="EMBL/GenBank/DDBJ databases">
        <title>Endozoicomonas sp. nov., isolated from sediment.</title>
        <authorList>
            <person name="Gu T."/>
        </authorList>
    </citation>
    <scope>NUCLEOTIDE SEQUENCE [LARGE SCALE GENOMIC DNA]</scope>
    <source>
        <strain evidence="8 9">SM1973</strain>
    </source>
</reference>
<evidence type="ECO:0000256" key="3">
    <source>
        <dbReference type="ARBA" id="ARBA00022989"/>
    </source>
</evidence>
<evidence type="ECO:0000256" key="2">
    <source>
        <dbReference type="ARBA" id="ARBA00022692"/>
    </source>
</evidence>
<dbReference type="InterPro" id="IPR006685">
    <property type="entry name" value="MscS_channel_2nd"/>
</dbReference>
<evidence type="ECO:0000313" key="8">
    <source>
        <dbReference type="EMBL" id="NYZ64651.1"/>
    </source>
</evidence>
<dbReference type="InterPro" id="IPR023408">
    <property type="entry name" value="MscS_beta-dom_sf"/>
</dbReference>
<dbReference type="AlphaFoldDB" id="A0A853I3V8"/>
<dbReference type="PANTHER" id="PTHR30221">
    <property type="entry name" value="SMALL-CONDUCTANCE MECHANOSENSITIVE CHANNEL"/>
    <property type="match status" value="1"/>
</dbReference>
<evidence type="ECO:0000256" key="4">
    <source>
        <dbReference type="ARBA" id="ARBA00023136"/>
    </source>
</evidence>
<name>A0A853I3V8_9GAMM</name>
<comment type="caution">
    <text evidence="5">Lacks conserved residue(s) required for the propagation of feature annotation.</text>
</comment>
<keyword evidence="5" id="KW-0406">Ion transport</keyword>
<dbReference type="EMBL" id="JACCKB010000001">
    <property type="protein sequence ID" value="NYZ64651.1"/>
    <property type="molecule type" value="Genomic_DNA"/>
</dbReference>
<evidence type="ECO:0000256" key="1">
    <source>
        <dbReference type="ARBA" id="ARBA00004370"/>
    </source>
</evidence>
<feature type="region of interest" description="Disordered" evidence="6">
    <location>
        <begin position="273"/>
        <end position="308"/>
    </location>
</feature>
<dbReference type="SUPFAM" id="SSF50182">
    <property type="entry name" value="Sm-like ribonucleoproteins"/>
    <property type="match status" value="1"/>
</dbReference>
<protein>
    <recommendedName>
        <fullName evidence="5">Small-conductance mechanosensitive channel</fullName>
    </recommendedName>
</protein>
<keyword evidence="5" id="KW-1003">Cell membrane</keyword>
<comment type="caution">
    <text evidence="8">The sequence shown here is derived from an EMBL/GenBank/DDBJ whole genome shotgun (WGS) entry which is preliminary data.</text>
</comment>
<evidence type="ECO:0000256" key="5">
    <source>
        <dbReference type="RuleBase" id="RU369025"/>
    </source>
</evidence>
<feature type="compositionally biased region" description="Basic and acidic residues" evidence="6">
    <location>
        <begin position="273"/>
        <end position="293"/>
    </location>
</feature>
<keyword evidence="9" id="KW-1185">Reference proteome</keyword>
<evidence type="ECO:0000313" key="9">
    <source>
        <dbReference type="Proteomes" id="UP000569732"/>
    </source>
</evidence>
<keyword evidence="5" id="KW-0813">Transport</keyword>
<comment type="subunit">
    <text evidence="5">Homoheptamer.</text>
</comment>
<evidence type="ECO:0000256" key="6">
    <source>
        <dbReference type="SAM" id="MobiDB-lite"/>
    </source>
</evidence>
<keyword evidence="5" id="KW-0407">Ion channel</keyword>
<dbReference type="PANTHER" id="PTHR30221:SF1">
    <property type="entry name" value="SMALL-CONDUCTANCE MECHANOSENSITIVE CHANNEL"/>
    <property type="match status" value="1"/>
</dbReference>